<dbReference type="InterPro" id="IPR037219">
    <property type="entry name" value="Peptidase_M41-like"/>
</dbReference>
<name>A0A381N403_9ZZZZ</name>
<dbReference type="GO" id="GO:0004176">
    <property type="term" value="F:ATP-dependent peptidase activity"/>
    <property type="evidence" value="ECO:0007669"/>
    <property type="project" value="InterPro"/>
</dbReference>
<evidence type="ECO:0008006" key="2">
    <source>
        <dbReference type="Google" id="ProtNLM"/>
    </source>
</evidence>
<gene>
    <name evidence="1" type="ORF">METZ01_LOCUS2186</name>
</gene>
<reference evidence="1" key="1">
    <citation type="submission" date="2018-05" db="EMBL/GenBank/DDBJ databases">
        <authorList>
            <person name="Lanie J.A."/>
            <person name="Ng W.-L."/>
            <person name="Kazmierczak K.M."/>
            <person name="Andrzejewski T.M."/>
            <person name="Davidsen T.M."/>
            <person name="Wayne K.J."/>
            <person name="Tettelin H."/>
            <person name="Glass J.I."/>
            <person name="Rusch D."/>
            <person name="Podicherti R."/>
            <person name="Tsui H.-C.T."/>
            <person name="Winkler M.E."/>
        </authorList>
    </citation>
    <scope>NUCLEOTIDE SEQUENCE</scope>
</reference>
<dbReference type="Gene3D" id="1.20.58.760">
    <property type="entry name" value="Peptidase M41"/>
    <property type="match status" value="1"/>
</dbReference>
<organism evidence="1">
    <name type="scientific">marine metagenome</name>
    <dbReference type="NCBI Taxonomy" id="408172"/>
    <lineage>
        <taxon>unclassified sequences</taxon>
        <taxon>metagenomes</taxon>
        <taxon>ecological metagenomes</taxon>
    </lineage>
</organism>
<evidence type="ECO:0000313" key="1">
    <source>
        <dbReference type="EMBL" id="SUZ49332.1"/>
    </source>
</evidence>
<dbReference type="SUPFAM" id="SSF140990">
    <property type="entry name" value="FtsH protease domain-like"/>
    <property type="match status" value="1"/>
</dbReference>
<dbReference type="AlphaFoldDB" id="A0A381N403"/>
<dbReference type="EMBL" id="UINC01000111">
    <property type="protein sequence ID" value="SUZ49332.1"/>
    <property type="molecule type" value="Genomic_DNA"/>
</dbReference>
<accession>A0A381N403</accession>
<proteinExistence type="predicted"/>
<dbReference type="GO" id="GO:0005524">
    <property type="term" value="F:ATP binding"/>
    <property type="evidence" value="ECO:0007669"/>
    <property type="project" value="InterPro"/>
</dbReference>
<dbReference type="GO" id="GO:0004222">
    <property type="term" value="F:metalloendopeptidase activity"/>
    <property type="evidence" value="ECO:0007669"/>
    <property type="project" value="InterPro"/>
</dbReference>
<sequence length="192" mass="21887">MDEDRATAAHVAGHAVVGEVMGFECLGLTIRWTEQHLGVCRWPAMPETVFRQLQFQSYVPSDPQFEEVKNWVVQRIKSYLAGALAELRVTGEYNLAWMTTDVNMISVITRNIFGAKGPDFDEQLTSEIYYDVDLGVEIEDLTRVVQRARERWDEQVQAILAQNLHWVDAVIELLLEHKTISGDQVRAAEPLN</sequence>
<dbReference type="GO" id="GO:0006508">
    <property type="term" value="P:proteolysis"/>
    <property type="evidence" value="ECO:0007669"/>
    <property type="project" value="InterPro"/>
</dbReference>
<protein>
    <recommendedName>
        <fullName evidence="2">Peptidase M41 domain-containing protein</fullName>
    </recommendedName>
</protein>